<dbReference type="SUPFAM" id="SSF50985">
    <property type="entry name" value="RCC1/BLIP-II"/>
    <property type="match status" value="1"/>
</dbReference>
<dbReference type="EMBL" id="PFMI01000016">
    <property type="protein sequence ID" value="PIZ01139.1"/>
    <property type="molecule type" value="Genomic_DNA"/>
</dbReference>
<evidence type="ECO:0008006" key="3">
    <source>
        <dbReference type="Google" id="ProtNLM"/>
    </source>
</evidence>
<gene>
    <name evidence="1" type="ORF">COY61_00615</name>
</gene>
<dbReference type="InterPro" id="IPR009091">
    <property type="entry name" value="RCC1/BLIP-II"/>
</dbReference>
<feature type="non-terminal residue" evidence="1">
    <location>
        <position position="1"/>
    </location>
</feature>
<sequence length="58" mass="5952">DCYGDNGSGQAADYTTGDAVGVAAGRYHTCVLKSNGNVDCYGYNYDGQAADYTTGDAV</sequence>
<feature type="non-terminal residue" evidence="1">
    <location>
        <position position="58"/>
    </location>
</feature>
<dbReference type="Proteomes" id="UP000229371">
    <property type="component" value="Unassembled WGS sequence"/>
</dbReference>
<evidence type="ECO:0000313" key="2">
    <source>
        <dbReference type="Proteomes" id="UP000229371"/>
    </source>
</evidence>
<reference evidence="2" key="1">
    <citation type="submission" date="2017-09" db="EMBL/GenBank/DDBJ databases">
        <title>Depth-based differentiation of microbial function through sediment-hosted aquifers and enrichment of novel symbionts in the deep terrestrial subsurface.</title>
        <authorList>
            <person name="Probst A.J."/>
            <person name="Ladd B."/>
            <person name="Jarett J.K."/>
            <person name="Geller-Mcgrath D.E."/>
            <person name="Sieber C.M.K."/>
            <person name="Emerson J.B."/>
            <person name="Anantharaman K."/>
            <person name="Thomas B.C."/>
            <person name="Malmstrom R."/>
            <person name="Stieglmeier M."/>
            <person name="Klingl A."/>
            <person name="Woyke T."/>
            <person name="Ryan C.M."/>
            <person name="Banfield J.F."/>
        </authorList>
    </citation>
    <scope>NUCLEOTIDE SEQUENCE [LARGE SCALE GENOMIC DNA]</scope>
</reference>
<accession>A0A2M7RNS8</accession>
<name>A0A2M7RNS8_9BACT</name>
<organism evidence="1 2">
    <name type="scientific">bacterium (Candidatus Gribaldobacteria) CG_4_10_14_0_8_um_filter_33_9</name>
    <dbReference type="NCBI Taxonomy" id="2014266"/>
    <lineage>
        <taxon>Bacteria</taxon>
        <taxon>Candidatus Gribaldobacteria</taxon>
    </lineage>
</organism>
<comment type="caution">
    <text evidence="1">The sequence shown here is derived from an EMBL/GenBank/DDBJ whole genome shotgun (WGS) entry which is preliminary data.</text>
</comment>
<dbReference type="AlphaFoldDB" id="A0A2M7RNS8"/>
<proteinExistence type="predicted"/>
<dbReference type="Gene3D" id="2.130.10.30">
    <property type="entry name" value="Regulator of chromosome condensation 1/beta-lactamase-inhibitor protein II"/>
    <property type="match status" value="1"/>
</dbReference>
<dbReference type="Pfam" id="PF13540">
    <property type="entry name" value="RCC1_2"/>
    <property type="match status" value="1"/>
</dbReference>
<protein>
    <recommendedName>
        <fullName evidence="3">RCC1 repeat-containing protein</fullName>
    </recommendedName>
</protein>
<evidence type="ECO:0000313" key="1">
    <source>
        <dbReference type="EMBL" id="PIZ01139.1"/>
    </source>
</evidence>